<proteinExistence type="predicted"/>
<dbReference type="SUPFAM" id="SSF81383">
    <property type="entry name" value="F-box domain"/>
    <property type="match status" value="1"/>
</dbReference>
<accession>A0A8H2X670</accession>
<gene>
    <name evidence="2" type="ORF">RDB_LOCUS75963</name>
</gene>
<dbReference type="PROSITE" id="PS50181">
    <property type="entry name" value="FBOX"/>
    <property type="match status" value="1"/>
</dbReference>
<dbReference type="InterPro" id="IPR036047">
    <property type="entry name" value="F-box-like_dom_sf"/>
</dbReference>
<feature type="domain" description="F-box" evidence="1">
    <location>
        <begin position="3"/>
        <end position="48"/>
    </location>
</feature>
<comment type="caution">
    <text evidence="2">The sequence shown here is derived from an EMBL/GenBank/DDBJ whole genome shotgun (WGS) entry which is preliminary data.</text>
</comment>
<dbReference type="Pfam" id="PF12937">
    <property type="entry name" value="F-box-like"/>
    <property type="match status" value="1"/>
</dbReference>
<reference evidence="2" key="1">
    <citation type="submission" date="2021-01" db="EMBL/GenBank/DDBJ databases">
        <authorList>
            <person name="Kaushik A."/>
        </authorList>
    </citation>
    <scope>NUCLEOTIDE SEQUENCE</scope>
    <source>
        <strain evidence="2">AG1-1C</strain>
    </source>
</reference>
<dbReference type="AlphaFoldDB" id="A0A8H2X670"/>
<evidence type="ECO:0000259" key="1">
    <source>
        <dbReference type="PROSITE" id="PS50181"/>
    </source>
</evidence>
<evidence type="ECO:0000313" key="2">
    <source>
        <dbReference type="EMBL" id="CAE6415083.1"/>
    </source>
</evidence>
<sequence>MNPRTELKLPTELLCSIFELVLPESLAVLTRCNRYFYELCNPLLYREVNLHTPTQLVLLLGSQKAIHMLGATESLLLDEFALYIEAWDGAGIKDSDPLHYLVRVLHAATSLRSLKVIQSDVPNKFYRRADWDEKPDDSNELLRTIGDPGFLPKLTLISVFGSSHAYPSWFEALCYDRVVESYSVWNNTNIYVKIFPALERSEATVLGPPLSPLTRSQLASHPKQYFSGGDIGQIISQCVDTDGRSDAVNLGLLIQFPSVVIHKEPLHIQDTYSWLKDVLATAECPQLQSLHVRFRSLPSDWAMNLEAQRLGLEELQTIVPKLAAVGLSSTKIFWKKWMPVHGEIASYPTVPHWTPCPAVESVTREQSVLRDMLLWWLNALDLDILGIQDRRVMKDFARQLSVAMYERWEIVAPSEATLYDRLLSLF</sequence>
<name>A0A8H2X670_9AGAM</name>
<dbReference type="InterPro" id="IPR001810">
    <property type="entry name" value="F-box_dom"/>
</dbReference>
<dbReference type="CDD" id="cd09917">
    <property type="entry name" value="F-box_SF"/>
    <property type="match status" value="1"/>
</dbReference>
<organism evidence="2 3">
    <name type="scientific">Rhizoctonia solani</name>
    <dbReference type="NCBI Taxonomy" id="456999"/>
    <lineage>
        <taxon>Eukaryota</taxon>
        <taxon>Fungi</taxon>
        <taxon>Dikarya</taxon>
        <taxon>Basidiomycota</taxon>
        <taxon>Agaricomycotina</taxon>
        <taxon>Agaricomycetes</taxon>
        <taxon>Cantharellales</taxon>
        <taxon>Ceratobasidiaceae</taxon>
        <taxon>Rhizoctonia</taxon>
    </lineage>
</organism>
<protein>
    <recommendedName>
        <fullName evidence="1">F-box domain-containing protein</fullName>
    </recommendedName>
</protein>
<evidence type="ECO:0000313" key="3">
    <source>
        <dbReference type="Proteomes" id="UP000663846"/>
    </source>
</evidence>
<dbReference type="Proteomes" id="UP000663846">
    <property type="component" value="Unassembled WGS sequence"/>
</dbReference>
<dbReference type="EMBL" id="CAJMWS010000316">
    <property type="protein sequence ID" value="CAE6415083.1"/>
    <property type="molecule type" value="Genomic_DNA"/>
</dbReference>